<evidence type="ECO:0000313" key="10">
    <source>
        <dbReference type="Proteomes" id="UP000594638"/>
    </source>
</evidence>
<evidence type="ECO:0000259" key="7">
    <source>
        <dbReference type="PROSITE" id="PS50066"/>
    </source>
</evidence>
<evidence type="ECO:0000256" key="1">
    <source>
        <dbReference type="ARBA" id="ARBA00004123"/>
    </source>
</evidence>
<keyword evidence="5" id="KW-0539">Nucleus</keyword>
<dbReference type="AlphaFoldDB" id="A0A8S0QUD6"/>
<comment type="caution">
    <text evidence="9">The sequence shown here is derived from an EMBL/GenBank/DDBJ whole genome shotgun (WGS) entry which is preliminary data.</text>
</comment>
<dbReference type="PROSITE" id="PS50066">
    <property type="entry name" value="MADS_BOX_2"/>
    <property type="match status" value="1"/>
</dbReference>
<dbReference type="GO" id="GO:0045944">
    <property type="term" value="P:positive regulation of transcription by RNA polymerase II"/>
    <property type="evidence" value="ECO:0007669"/>
    <property type="project" value="InterPro"/>
</dbReference>
<dbReference type="GO" id="GO:0005634">
    <property type="term" value="C:nucleus"/>
    <property type="evidence" value="ECO:0007669"/>
    <property type="project" value="UniProtKB-SubCell"/>
</dbReference>
<dbReference type="EMBL" id="CACTIH010001949">
    <property type="protein sequence ID" value="CAA2969662.1"/>
    <property type="molecule type" value="Genomic_DNA"/>
</dbReference>
<dbReference type="PROSITE" id="PS00350">
    <property type="entry name" value="MADS_BOX_1"/>
    <property type="match status" value="1"/>
</dbReference>
<sequence>MGRGKIEIKRIENPSNRQVTYSKRRNGIIKKAKEIAVLCDAKVSLVIYGSSGKMHEYCSPSTTLIEMLDNYQRSTGKKLWDAKHENLNNEIDRIKKENDTLQIKLRQLKGQDITSLNHKELMVIEEALENGLISIRDRQMEHVKMLRKNEKMLKEENSQLQYELQQRMAAVDGNVREINDLYIPMPFAVRVQPIQPDLHERI</sequence>
<keyword evidence="2" id="KW-0805">Transcription regulation</keyword>
<keyword evidence="3" id="KW-0238">DNA-binding</keyword>
<keyword evidence="10" id="KW-1185">Reference proteome</keyword>
<dbReference type="CDD" id="cd00265">
    <property type="entry name" value="MADS_MEF2_like"/>
    <property type="match status" value="1"/>
</dbReference>
<organism evidence="9 10">
    <name type="scientific">Olea europaea subsp. europaea</name>
    <dbReference type="NCBI Taxonomy" id="158383"/>
    <lineage>
        <taxon>Eukaryota</taxon>
        <taxon>Viridiplantae</taxon>
        <taxon>Streptophyta</taxon>
        <taxon>Embryophyta</taxon>
        <taxon>Tracheophyta</taxon>
        <taxon>Spermatophyta</taxon>
        <taxon>Magnoliopsida</taxon>
        <taxon>eudicotyledons</taxon>
        <taxon>Gunneridae</taxon>
        <taxon>Pentapetalae</taxon>
        <taxon>asterids</taxon>
        <taxon>lamiids</taxon>
        <taxon>Lamiales</taxon>
        <taxon>Oleaceae</taxon>
        <taxon>Oleeae</taxon>
        <taxon>Olea</taxon>
    </lineage>
</organism>
<dbReference type="PRINTS" id="PR00404">
    <property type="entry name" value="MADSDOMAIN"/>
</dbReference>
<gene>
    <name evidence="9" type="ORF">OLEA9_A065885</name>
</gene>
<accession>A0A8S0QUD6</accession>
<feature type="domain" description="K-box" evidence="8">
    <location>
        <begin position="84"/>
        <end position="170"/>
    </location>
</feature>
<dbReference type="Pfam" id="PF00319">
    <property type="entry name" value="SRF-TF"/>
    <property type="match status" value="1"/>
</dbReference>
<dbReference type="InterPro" id="IPR050142">
    <property type="entry name" value="MADS-box/MEF2_TF"/>
</dbReference>
<evidence type="ECO:0000313" key="9">
    <source>
        <dbReference type="EMBL" id="CAA2969662.1"/>
    </source>
</evidence>
<dbReference type="Pfam" id="PF01486">
    <property type="entry name" value="K-box"/>
    <property type="match status" value="1"/>
</dbReference>
<feature type="coiled-coil region" evidence="6">
    <location>
        <begin position="77"/>
        <end position="111"/>
    </location>
</feature>
<evidence type="ECO:0000256" key="3">
    <source>
        <dbReference type="ARBA" id="ARBA00023125"/>
    </source>
</evidence>
<evidence type="ECO:0000256" key="6">
    <source>
        <dbReference type="SAM" id="Coils"/>
    </source>
</evidence>
<dbReference type="InterPro" id="IPR002487">
    <property type="entry name" value="TF_Kbox"/>
</dbReference>
<dbReference type="PROSITE" id="PS51297">
    <property type="entry name" value="K_BOX"/>
    <property type="match status" value="1"/>
</dbReference>
<evidence type="ECO:0000259" key="8">
    <source>
        <dbReference type="PROSITE" id="PS51297"/>
    </source>
</evidence>
<dbReference type="InterPro" id="IPR036879">
    <property type="entry name" value="TF_MADSbox_sf"/>
</dbReference>
<evidence type="ECO:0000256" key="5">
    <source>
        <dbReference type="ARBA" id="ARBA00023242"/>
    </source>
</evidence>
<dbReference type="InterPro" id="IPR002100">
    <property type="entry name" value="TF_MADSbox"/>
</dbReference>
<keyword evidence="4" id="KW-0804">Transcription</keyword>
<dbReference type="Gene3D" id="3.40.1810.10">
    <property type="entry name" value="Transcription factor, MADS-box"/>
    <property type="match status" value="1"/>
</dbReference>
<dbReference type="SUPFAM" id="SSF55455">
    <property type="entry name" value="SRF-like"/>
    <property type="match status" value="1"/>
</dbReference>
<reference evidence="9 10" key="1">
    <citation type="submission" date="2019-12" db="EMBL/GenBank/DDBJ databases">
        <authorList>
            <person name="Alioto T."/>
            <person name="Alioto T."/>
            <person name="Gomez Garrido J."/>
        </authorList>
    </citation>
    <scope>NUCLEOTIDE SEQUENCE [LARGE SCALE GENOMIC DNA]</scope>
</reference>
<name>A0A8S0QUD6_OLEEU</name>
<evidence type="ECO:0000256" key="4">
    <source>
        <dbReference type="ARBA" id="ARBA00023163"/>
    </source>
</evidence>
<keyword evidence="6" id="KW-0175">Coiled coil</keyword>
<dbReference type="SMART" id="SM00432">
    <property type="entry name" value="MADS"/>
    <property type="match status" value="1"/>
</dbReference>
<dbReference type="OrthoDB" id="1898716at2759"/>
<feature type="domain" description="MADS-box" evidence="7">
    <location>
        <begin position="1"/>
        <end position="61"/>
    </location>
</feature>
<dbReference type="GO" id="GO:0000977">
    <property type="term" value="F:RNA polymerase II transcription regulatory region sequence-specific DNA binding"/>
    <property type="evidence" value="ECO:0007669"/>
    <property type="project" value="InterPro"/>
</dbReference>
<proteinExistence type="predicted"/>
<dbReference type="InterPro" id="IPR033896">
    <property type="entry name" value="MEF2-like_N"/>
</dbReference>
<dbReference type="GO" id="GO:0003700">
    <property type="term" value="F:DNA-binding transcription factor activity"/>
    <property type="evidence" value="ECO:0007669"/>
    <property type="project" value="InterPro"/>
</dbReference>
<evidence type="ECO:0000256" key="2">
    <source>
        <dbReference type="ARBA" id="ARBA00023015"/>
    </source>
</evidence>
<dbReference type="PANTHER" id="PTHR48019">
    <property type="entry name" value="SERUM RESPONSE FACTOR HOMOLOG"/>
    <property type="match status" value="1"/>
</dbReference>
<dbReference type="Gramene" id="OE9A065885T1">
    <property type="protein sequence ID" value="OE9A065885C1"/>
    <property type="gene ID" value="OE9A065885"/>
</dbReference>
<protein>
    <submittedName>
        <fullName evidence="9">Floral homeotic PMADS 2</fullName>
    </submittedName>
</protein>
<dbReference type="GO" id="GO:0046983">
    <property type="term" value="F:protein dimerization activity"/>
    <property type="evidence" value="ECO:0007669"/>
    <property type="project" value="InterPro"/>
</dbReference>
<dbReference type="Proteomes" id="UP000594638">
    <property type="component" value="Unassembled WGS sequence"/>
</dbReference>
<comment type="subcellular location">
    <subcellularLocation>
        <location evidence="1">Nucleus</location>
    </subcellularLocation>
</comment>